<evidence type="ECO:0000313" key="2">
    <source>
        <dbReference type="EMBL" id="KAG5163606.1"/>
    </source>
</evidence>
<keyword evidence="1" id="KW-1133">Transmembrane helix</keyword>
<comment type="caution">
    <text evidence="2">The sequence shown here is derived from an EMBL/GenBank/DDBJ whole genome shotgun (WGS) entry which is preliminary data.</text>
</comment>
<feature type="transmembrane region" description="Helical" evidence="1">
    <location>
        <begin position="95"/>
        <end position="114"/>
    </location>
</feature>
<protein>
    <submittedName>
        <fullName evidence="2">Uncharacterized protein</fullName>
    </submittedName>
</protein>
<accession>A0A8H7XPC6</accession>
<dbReference type="EMBL" id="JAFIQS010000014">
    <property type="protein sequence ID" value="KAG5163606.1"/>
    <property type="molecule type" value="Genomic_DNA"/>
</dbReference>
<proteinExistence type="predicted"/>
<organism evidence="2">
    <name type="scientific">Psilocybe cubensis</name>
    <name type="common">Psychedelic mushroom</name>
    <name type="synonym">Stropharia cubensis</name>
    <dbReference type="NCBI Taxonomy" id="181762"/>
    <lineage>
        <taxon>Eukaryota</taxon>
        <taxon>Fungi</taxon>
        <taxon>Dikarya</taxon>
        <taxon>Basidiomycota</taxon>
        <taxon>Agaricomycotina</taxon>
        <taxon>Agaricomycetes</taxon>
        <taxon>Agaricomycetidae</taxon>
        <taxon>Agaricales</taxon>
        <taxon>Agaricineae</taxon>
        <taxon>Strophariaceae</taxon>
        <taxon>Psilocybe</taxon>
    </lineage>
</organism>
<sequence length="268" mass="30048">MKLGYWDVPLSARVDDELDTSIVPAFDLTLIRLYVALNIIGLVGMILMVMTASISRKVKRLSTWYSFCVSWILSCSSYLLLFLTGQQTSLNPVYWLLLGPYSILLVIFIGVAVYTNRSPGTLQKVSWGTYCRSTNPDWARISWIVVAVVSMAIIVVQGQLAARLYSNFHSIRRGSQSFATMLRGMLFTLIGFINLVVAMVLVVTNVHDLTFDIIISLFPILGLIVFGSQMVRLAYVLDLLEKVLVQRERQSFVFTTSKSLIDQGPDLS</sequence>
<feature type="transmembrane region" description="Helical" evidence="1">
    <location>
        <begin position="141"/>
        <end position="165"/>
    </location>
</feature>
<dbReference type="OrthoDB" id="2988301at2759"/>
<reference evidence="2" key="1">
    <citation type="submission" date="2021-02" db="EMBL/GenBank/DDBJ databases">
        <title>Psilocybe cubensis genome.</title>
        <authorList>
            <person name="Mckernan K.J."/>
            <person name="Crawford S."/>
            <person name="Trippe A."/>
            <person name="Kane L.T."/>
            <person name="Mclaughlin S."/>
        </authorList>
    </citation>
    <scope>NUCLEOTIDE SEQUENCE [LARGE SCALE GENOMIC DNA]</scope>
    <source>
        <strain evidence="2">MGC-MH-2018</strain>
    </source>
</reference>
<name>A0A8H7XPC6_PSICU</name>
<keyword evidence="1" id="KW-0812">Transmembrane</keyword>
<feature type="transmembrane region" description="Helical" evidence="1">
    <location>
        <begin position="64"/>
        <end position="83"/>
    </location>
</feature>
<dbReference type="AlphaFoldDB" id="A0A8H7XPC6"/>
<keyword evidence="1" id="KW-0472">Membrane</keyword>
<evidence type="ECO:0000256" key="1">
    <source>
        <dbReference type="SAM" id="Phobius"/>
    </source>
</evidence>
<feature type="transmembrane region" description="Helical" evidence="1">
    <location>
        <begin position="33"/>
        <end position="52"/>
    </location>
</feature>
<feature type="transmembrane region" description="Helical" evidence="1">
    <location>
        <begin position="213"/>
        <end position="237"/>
    </location>
</feature>
<gene>
    <name evidence="2" type="ORF">JR316_011386</name>
</gene>
<feature type="transmembrane region" description="Helical" evidence="1">
    <location>
        <begin position="186"/>
        <end position="207"/>
    </location>
</feature>